<feature type="repeat" description="PPR" evidence="3">
    <location>
        <begin position="387"/>
        <end position="421"/>
    </location>
</feature>
<dbReference type="GO" id="GO:0003723">
    <property type="term" value="F:RNA binding"/>
    <property type="evidence" value="ECO:0007669"/>
    <property type="project" value="InterPro"/>
</dbReference>
<name>A0A8J5EZQ8_ZINOF</name>
<comment type="caution">
    <text evidence="4">The sequence shown here is derived from an EMBL/GenBank/DDBJ whole genome shotgun (WGS) entry which is preliminary data.</text>
</comment>
<evidence type="ECO:0000313" key="5">
    <source>
        <dbReference type="Proteomes" id="UP000734854"/>
    </source>
</evidence>
<dbReference type="AlphaFoldDB" id="A0A8J5EZQ8"/>
<keyword evidence="5" id="KW-1185">Reference proteome</keyword>
<dbReference type="InterPro" id="IPR002885">
    <property type="entry name" value="PPR_rpt"/>
</dbReference>
<dbReference type="PROSITE" id="PS51375">
    <property type="entry name" value="PPR"/>
    <property type="match status" value="5"/>
</dbReference>
<dbReference type="FunFam" id="1.25.40.10:FF:000361">
    <property type="entry name" value="Pentatricopeptide repeat-containing protein chloroplastic"/>
    <property type="match status" value="1"/>
</dbReference>
<evidence type="ECO:0000256" key="3">
    <source>
        <dbReference type="PROSITE-ProRule" id="PRU00708"/>
    </source>
</evidence>
<dbReference type="GO" id="GO:0099402">
    <property type="term" value="P:plant organ development"/>
    <property type="evidence" value="ECO:0007669"/>
    <property type="project" value="UniProtKB-ARBA"/>
</dbReference>
<feature type="repeat" description="PPR" evidence="3">
    <location>
        <begin position="488"/>
        <end position="522"/>
    </location>
</feature>
<feature type="repeat" description="PPR" evidence="3">
    <location>
        <begin position="286"/>
        <end position="320"/>
    </location>
</feature>
<gene>
    <name evidence="4" type="ORF">ZIOFF_064846</name>
</gene>
<dbReference type="InterPro" id="IPR046848">
    <property type="entry name" value="E_motif"/>
</dbReference>
<keyword evidence="1" id="KW-0677">Repeat</keyword>
<sequence length="713" mass="78339">MVVRRLSDLLKSLSSTTTASASAAVAADAGDSLASGRIVHAKSITLGLHADPILCRALVGFYLSFDLAHLAIRLLDSAPSDDVSPWNAFLSACSKRHLHAQALRLLRKLLLLSPRLKPDAFTYPSALKACAGLGAALDGEFLHAGAIKHGFSADVVVSSSLVYMYAKCHRFASAIQMFDEMPQRDAACWNTIMSCYYQSGQPSKALEVFDQMTHCGFQPDSVTYTTAFSACARLADLDRGKRVYEVLITSGFELDDFISSSIVDMYAKCGNLATAREVFEQIQSKSVVSWNSIITGYSSAGDSCRVLDLFARMIAQGIRPTSSTISCLVMACSKSSNFGQGRFIHGYIVRNCITVDVYVASSLVDLYFKCGMTQCAEYIFANMPKSDVVSWNVMLSGYVMTGSYFKAIELFHGMSFFETVPDAIAFTSVLSACAQLAALDQGREIHKQIRENSLESNETVMCALLDMYAKCGAIGEARAVFDKLASKDVLSWTSMIMAYGSHGQATEALKLFHEMQNVKVKPDHVTFLSLLSACNHGGLVIEGCYYFNQMMNEYGIKPRVEHYSCLIDLLGRSGQIDEALSILKNTPDIRADAGLLGSLLSACSLHKNLKVGEEIASLLVKLDPDDHSASITLANMYASAGRWDEMRQVRTRVKKRGLKKNPGCSWIESENTIHQFFVKDDLHQHTNLIYEWLGYLSLHMVGNSEMPMALHRS</sequence>
<dbReference type="OrthoDB" id="185373at2759"/>
<dbReference type="Pfam" id="PF20431">
    <property type="entry name" value="E_motif"/>
    <property type="match status" value="1"/>
</dbReference>
<dbReference type="FunFam" id="1.25.40.10:FF:000344">
    <property type="entry name" value="Pentatricopeptide repeat-containing protein"/>
    <property type="match status" value="1"/>
</dbReference>
<dbReference type="GO" id="GO:0009451">
    <property type="term" value="P:RNA modification"/>
    <property type="evidence" value="ECO:0007669"/>
    <property type="project" value="InterPro"/>
</dbReference>
<dbReference type="FunFam" id="1.25.40.10:FF:000158">
    <property type="entry name" value="pentatricopeptide repeat-containing protein At2g33680"/>
    <property type="match status" value="1"/>
</dbReference>
<comment type="similarity">
    <text evidence="2">Belongs to the PPR family. PCMP-E subfamily.</text>
</comment>
<feature type="repeat" description="PPR" evidence="3">
    <location>
        <begin position="185"/>
        <end position="219"/>
    </location>
</feature>
<dbReference type="Pfam" id="PF13041">
    <property type="entry name" value="PPR_2"/>
    <property type="match status" value="4"/>
</dbReference>
<dbReference type="Pfam" id="PF01535">
    <property type="entry name" value="PPR"/>
    <property type="match status" value="2"/>
</dbReference>
<reference evidence="4 5" key="1">
    <citation type="submission" date="2020-08" db="EMBL/GenBank/DDBJ databases">
        <title>Plant Genome Project.</title>
        <authorList>
            <person name="Zhang R.-G."/>
        </authorList>
    </citation>
    <scope>NUCLEOTIDE SEQUENCE [LARGE SCALE GENOMIC DNA]</scope>
    <source>
        <tissue evidence="4">Rhizome</tissue>
    </source>
</reference>
<dbReference type="PANTHER" id="PTHR47926:SF452">
    <property type="entry name" value="PENTATRICOPEPTIDE REPEAT-CONTAINING PROTEIN"/>
    <property type="match status" value="1"/>
</dbReference>
<protein>
    <recommendedName>
        <fullName evidence="6">Pentatricopeptide repeat-containing protein</fullName>
    </recommendedName>
</protein>
<dbReference type="PANTHER" id="PTHR47926">
    <property type="entry name" value="PENTATRICOPEPTIDE REPEAT-CONTAINING PROTEIN"/>
    <property type="match status" value="1"/>
</dbReference>
<organism evidence="4 5">
    <name type="scientific">Zingiber officinale</name>
    <name type="common">Ginger</name>
    <name type="synonym">Amomum zingiber</name>
    <dbReference type="NCBI Taxonomy" id="94328"/>
    <lineage>
        <taxon>Eukaryota</taxon>
        <taxon>Viridiplantae</taxon>
        <taxon>Streptophyta</taxon>
        <taxon>Embryophyta</taxon>
        <taxon>Tracheophyta</taxon>
        <taxon>Spermatophyta</taxon>
        <taxon>Magnoliopsida</taxon>
        <taxon>Liliopsida</taxon>
        <taxon>Zingiberales</taxon>
        <taxon>Zingiberaceae</taxon>
        <taxon>Zingiber</taxon>
    </lineage>
</organism>
<feature type="repeat" description="PPR" evidence="3">
    <location>
        <begin position="220"/>
        <end position="254"/>
    </location>
</feature>
<dbReference type="EMBL" id="JACMSC010000018">
    <property type="protein sequence ID" value="KAG6475618.1"/>
    <property type="molecule type" value="Genomic_DNA"/>
</dbReference>
<proteinExistence type="inferred from homology"/>
<evidence type="ECO:0008006" key="6">
    <source>
        <dbReference type="Google" id="ProtNLM"/>
    </source>
</evidence>
<dbReference type="FunFam" id="1.25.40.10:FF:000073">
    <property type="entry name" value="Pentatricopeptide repeat-containing protein chloroplastic"/>
    <property type="match status" value="1"/>
</dbReference>
<evidence type="ECO:0000313" key="4">
    <source>
        <dbReference type="EMBL" id="KAG6475618.1"/>
    </source>
</evidence>
<dbReference type="InterPro" id="IPR046960">
    <property type="entry name" value="PPR_At4g14850-like_plant"/>
</dbReference>
<dbReference type="Proteomes" id="UP000734854">
    <property type="component" value="Unassembled WGS sequence"/>
</dbReference>
<accession>A0A8J5EZQ8</accession>
<dbReference type="NCBIfam" id="TIGR00756">
    <property type="entry name" value="PPR"/>
    <property type="match status" value="4"/>
</dbReference>
<evidence type="ECO:0000256" key="1">
    <source>
        <dbReference type="ARBA" id="ARBA00022737"/>
    </source>
</evidence>
<evidence type="ECO:0000256" key="2">
    <source>
        <dbReference type="ARBA" id="ARBA00061659"/>
    </source>
</evidence>